<sequence length="154" mass="16978">MRLLSSLALVSSLLGPAFSLAPGEHKLKVKSSINAPRGWEIHGVPPAHHRIELRIGLTQPKINVLEQHLLEVSDPDHPRYGQHLSKGEVEELVAPHSDSIRLIDEWLAGHGIQAEDISRSPAQDWVMVTVPVELAERLLDTVRPGIDVSSILSR</sequence>
<evidence type="ECO:0000259" key="2">
    <source>
        <dbReference type="SMART" id="SM00944"/>
    </source>
</evidence>
<name>A0ABR2ZEI0_9AGAR</name>
<reference evidence="3 4" key="1">
    <citation type="submission" date="2024-05" db="EMBL/GenBank/DDBJ databases">
        <title>A draft genome resource for the thread blight pathogen Marasmius tenuissimus strain MS-2.</title>
        <authorList>
            <person name="Yulfo-Soto G.E."/>
            <person name="Baruah I.K."/>
            <person name="Amoako-Attah I."/>
            <person name="Bukari Y."/>
            <person name="Meinhardt L.W."/>
            <person name="Bailey B.A."/>
            <person name="Cohen S.P."/>
        </authorList>
    </citation>
    <scope>NUCLEOTIDE SEQUENCE [LARGE SCALE GENOMIC DNA]</scope>
    <source>
        <strain evidence="3 4">MS-2</strain>
    </source>
</reference>
<accession>A0ABR2ZEI0</accession>
<feature type="signal peptide" evidence="1">
    <location>
        <begin position="1"/>
        <end position="19"/>
    </location>
</feature>
<organism evidence="3 4">
    <name type="scientific">Marasmius tenuissimus</name>
    <dbReference type="NCBI Taxonomy" id="585030"/>
    <lineage>
        <taxon>Eukaryota</taxon>
        <taxon>Fungi</taxon>
        <taxon>Dikarya</taxon>
        <taxon>Basidiomycota</taxon>
        <taxon>Agaricomycotina</taxon>
        <taxon>Agaricomycetes</taxon>
        <taxon>Agaricomycetidae</taxon>
        <taxon>Agaricales</taxon>
        <taxon>Marasmiineae</taxon>
        <taxon>Marasmiaceae</taxon>
        <taxon>Marasmius</taxon>
    </lineage>
</organism>
<keyword evidence="4" id="KW-1185">Reference proteome</keyword>
<dbReference type="EMBL" id="JBBXMP010000214">
    <property type="protein sequence ID" value="KAL0059647.1"/>
    <property type="molecule type" value="Genomic_DNA"/>
</dbReference>
<gene>
    <name evidence="3" type="ORF">AAF712_013612</name>
</gene>
<keyword evidence="1" id="KW-0732">Signal</keyword>
<comment type="caution">
    <text evidence="3">The sequence shown here is derived from an EMBL/GenBank/DDBJ whole genome shotgun (WGS) entry which is preliminary data.</text>
</comment>
<evidence type="ECO:0000313" key="4">
    <source>
        <dbReference type="Proteomes" id="UP001437256"/>
    </source>
</evidence>
<protein>
    <recommendedName>
        <fullName evidence="2">Peptidase S53 activation domain-containing protein</fullName>
    </recommendedName>
</protein>
<dbReference type="Pfam" id="PF09286">
    <property type="entry name" value="Pro-kuma_activ"/>
    <property type="match status" value="1"/>
</dbReference>
<dbReference type="InterPro" id="IPR015366">
    <property type="entry name" value="S53_propep"/>
</dbReference>
<dbReference type="CDD" id="cd11377">
    <property type="entry name" value="Pro-peptidase_S53"/>
    <property type="match status" value="1"/>
</dbReference>
<dbReference type="PANTHER" id="PTHR14218">
    <property type="entry name" value="PROTEASE S8 TRIPEPTIDYL PEPTIDASE I CLN2"/>
    <property type="match status" value="1"/>
</dbReference>
<feature type="domain" description="Peptidase S53 activation" evidence="2">
    <location>
        <begin position="36"/>
        <end position="154"/>
    </location>
</feature>
<dbReference type="SMART" id="SM00944">
    <property type="entry name" value="Pro-kuma_activ"/>
    <property type="match status" value="1"/>
</dbReference>
<dbReference type="Proteomes" id="UP001437256">
    <property type="component" value="Unassembled WGS sequence"/>
</dbReference>
<evidence type="ECO:0000256" key="1">
    <source>
        <dbReference type="SAM" id="SignalP"/>
    </source>
</evidence>
<dbReference type="SUPFAM" id="SSF54897">
    <property type="entry name" value="Protease propeptides/inhibitors"/>
    <property type="match status" value="1"/>
</dbReference>
<dbReference type="PANTHER" id="PTHR14218:SF39">
    <property type="entry name" value="PEPTIDASE S53 DOMAIN-CONTAINING PROTEIN"/>
    <property type="match status" value="1"/>
</dbReference>
<proteinExistence type="predicted"/>
<evidence type="ECO:0000313" key="3">
    <source>
        <dbReference type="EMBL" id="KAL0059647.1"/>
    </source>
</evidence>
<feature type="chain" id="PRO_5047089924" description="Peptidase S53 activation domain-containing protein" evidence="1">
    <location>
        <begin position="20"/>
        <end position="154"/>
    </location>
</feature>
<dbReference type="InterPro" id="IPR050819">
    <property type="entry name" value="Tripeptidyl-peptidase_I"/>
</dbReference>